<comment type="caution">
    <text evidence="2">The sequence shown here is derived from an EMBL/GenBank/DDBJ whole genome shotgun (WGS) entry which is preliminary data.</text>
</comment>
<dbReference type="PANTHER" id="PTHR47723:SF19">
    <property type="entry name" value="POLYNUCLEOTIDYL TRANSFERASE, RIBONUCLEASE H-LIKE SUPERFAMILY PROTEIN"/>
    <property type="match status" value="1"/>
</dbReference>
<dbReference type="InterPro" id="IPR002156">
    <property type="entry name" value="RNaseH_domain"/>
</dbReference>
<dbReference type="PANTHER" id="PTHR47723">
    <property type="entry name" value="OS05G0353850 PROTEIN"/>
    <property type="match status" value="1"/>
</dbReference>
<dbReference type="STRING" id="29920.A0A329RE13"/>
<organism evidence="2 3">
    <name type="scientific">Phytophthora cactorum</name>
    <dbReference type="NCBI Taxonomy" id="29920"/>
    <lineage>
        <taxon>Eukaryota</taxon>
        <taxon>Sar</taxon>
        <taxon>Stramenopiles</taxon>
        <taxon>Oomycota</taxon>
        <taxon>Peronosporomycetes</taxon>
        <taxon>Peronosporales</taxon>
        <taxon>Peronosporaceae</taxon>
        <taxon>Phytophthora</taxon>
    </lineage>
</organism>
<proteinExistence type="predicted"/>
<evidence type="ECO:0000313" key="3">
    <source>
        <dbReference type="Proteomes" id="UP000251314"/>
    </source>
</evidence>
<dbReference type="VEuPathDB" id="FungiDB:PC110_g21453"/>
<dbReference type="SUPFAM" id="SSF53098">
    <property type="entry name" value="Ribonuclease H-like"/>
    <property type="match status" value="1"/>
</dbReference>
<keyword evidence="3" id="KW-1185">Reference proteome</keyword>
<dbReference type="EMBL" id="MJFZ01001424">
    <property type="protein sequence ID" value="RAW22106.1"/>
    <property type="molecule type" value="Genomic_DNA"/>
</dbReference>
<reference evidence="2 3" key="1">
    <citation type="submission" date="2018-01" db="EMBL/GenBank/DDBJ databases">
        <title>Draft genome of the strawberry crown rot pathogen Phytophthora cactorum.</title>
        <authorList>
            <person name="Armitage A.D."/>
            <person name="Lysoe E."/>
            <person name="Nellist C.F."/>
            <person name="Harrison R.J."/>
            <person name="Brurberg M.B."/>
        </authorList>
    </citation>
    <scope>NUCLEOTIDE SEQUENCE [LARGE SCALE GENOMIC DNA]</scope>
    <source>
        <strain evidence="2 3">10300</strain>
    </source>
</reference>
<dbReference type="InterPro" id="IPR053151">
    <property type="entry name" value="RNase_H-like"/>
</dbReference>
<dbReference type="OrthoDB" id="165880at2759"/>
<evidence type="ECO:0000313" key="2">
    <source>
        <dbReference type="EMBL" id="RAW22106.1"/>
    </source>
</evidence>
<dbReference type="Proteomes" id="UP000251314">
    <property type="component" value="Unassembled WGS sequence"/>
</dbReference>
<dbReference type="InterPro" id="IPR036397">
    <property type="entry name" value="RNaseH_sf"/>
</dbReference>
<dbReference type="PROSITE" id="PS50879">
    <property type="entry name" value="RNASE_H_1"/>
    <property type="match status" value="1"/>
</dbReference>
<dbReference type="InterPro" id="IPR012337">
    <property type="entry name" value="RNaseH-like_sf"/>
</dbReference>
<dbReference type="GO" id="GO:0003676">
    <property type="term" value="F:nucleic acid binding"/>
    <property type="evidence" value="ECO:0007669"/>
    <property type="project" value="InterPro"/>
</dbReference>
<sequence length="180" mass="19707">MTTRVAFFDGGFRGNPGPGGSGSAIVELHSPGPGHTVLWAAATALSHNKTTNNVAEFTGLLRVVQRADEQHWRGLHVVGDSAVILGLMRCRKAPKSRKLGRLYAEARRLADKVQVSTWQHHYRRHNTAADGLANYAMGTRKSVVYMAGGRADHQLLQKIQTKIIGDVGRWLEDHDVHGGE</sequence>
<dbReference type="Pfam" id="PF13456">
    <property type="entry name" value="RVT_3"/>
    <property type="match status" value="1"/>
</dbReference>
<dbReference type="Gene3D" id="3.30.420.10">
    <property type="entry name" value="Ribonuclease H-like superfamily/Ribonuclease H"/>
    <property type="match status" value="1"/>
</dbReference>
<dbReference type="AlphaFoldDB" id="A0A329RE13"/>
<dbReference type="GO" id="GO:0004523">
    <property type="term" value="F:RNA-DNA hybrid ribonuclease activity"/>
    <property type="evidence" value="ECO:0007669"/>
    <property type="project" value="InterPro"/>
</dbReference>
<feature type="domain" description="RNase H type-1" evidence="1">
    <location>
        <begin position="1"/>
        <end position="138"/>
    </location>
</feature>
<protein>
    <recommendedName>
        <fullName evidence="1">RNase H type-1 domain-containing protein</fullName>
    </recommendedName>
</protein>
<accession>A0A329RE13</accession>
<name>A0A329RE13_9STRA</name>
<evidence type="ECO:0000259" key="1">
    <source>
        <dbReference type="PROSITE" id="PS50879"/>
    </source>
</evidence>
<gene>
    <name evidence="2" type="ORF">PC110_g21453</name>
</gene>